<keyword evidence="1" id="KW-0472">Membrane</keyword>
<proteinExistence type="predicted"/>
<gene>
    <name evidence="2" type="ORF">GA0070611_3368</name>
</gene>
<dbReference type="Proteomes" id="UP000199385">
    <property type="component" value="Chromosome I"/>
</dbReference>
<evidence type="ECO:0000256" key="1">
    <source>
        <dbReference type="SAM" id="Phobius"/>
    </source>
</evidence>
<feature type="transmembrane region" description="Helical" evidence="1">
    <location>
        <begin position="20"/>
        <end position="43"/>
    </location>
</feature>
<accession>A0A1A8ZRC7</accession>
<dbReference type="RefSeq" id="WP_091665199.1">
    <property type="nucleotide sequence ID" value="NZ_LT594323.1"/>
</dbReference>
<evidence type="ECO:0000313" key="3">
    <source>
        <dbReference type="Proteomes" id="UP000199385"/>
    </source>
</evidence>
<sequence length="149" mass="16076">MTYQPAMASPPKRSNTTRTVLIVVGVVLALCCAGGAVGGFFVYRAVKEATGPARDAVDTYARALIVRDYPKAYAQLCAPVRNRVSEADFVRQQSAQPELNGYGIVGLNVQNTNGRVRGSASVRYDPRSGTSTTLTYVLVKEDGAWRICE</sequence>
<keyword evidence="3" id="KW-1185">Reference proteome</keyword>
<organism evidence="2 3">
    <name type="scientific">Micromonospora auratinigra</name>
    <dbReference type="NCBI Taxonomy" id="261654"/>
    <lineage>
        <taxon>Bacteria</taxon>
        <taxon>Bacillati</taxon>
        <taxon>Actinomycetota</taxon>
        <taxon>Actinomycetes</taxon>
        <taxon>Micromonosporales</taxon>
        <taxon>Micromonosporaceae</taxon>
        <taxon>Micromonospora</taxon>
    </lineage>
</organism>
<evidence type="ECO:0000313" key="2">
    <source>
        <dbReference type="EMBL" id="SBT46415.1"/>
    </source>
</evidence>
<keyword evidence="1" id="KW-1133">Transmembrane helix</keyword>
<keyword evidence="1" id="KW-0812">Transmembrane</keyword>
<dbReference type="STRING" id="261654.GA0070611_3368"/>
<dbReference type="EMBL" id="LT594323">
    <property type="protein sequence ID" value="SBT46415.1"/>
    <property type="molecule type" value="Genomic_DNA"/>
</dbReference>
<name>A0A1A8ZRC7_9ACTN</name>
<evidence type="ECO:0008006" key="4">
    <source>
        <dbReference type="Google" id="ProtNLM"/>
    </source>
</evidence>
<dbReference type="OrthoDB" id="3218507at2"/>
<protein>
    <recommendedName>
        <fullName evidence="4">DUF4878 domain-containing protein</fullName>
    </recommendedName>
</protein>
<reference evidence="3" key="1">
    <citation type="submission" date="2016-06" db="EMBL/GenBank/DDBJ databases">
        <authorList>
            <person name="Varghese N."/>
            <person name="Submissions Spin"/>
        </authorList>
    </citation>
    <scope>NUCLEOTIDE SEQUENCE [LARGE SCALE GENOMIC DNA]</scope>
    <source>
        <strain evidence="3">DSM 44815</strain>
    </source>
</reference>
<dbReference type="AlphaFoldDB" id="A0A1A8ZRC7"/>
<dbReference type="PATRIC" id="fig|261654.4.peg.3420"/>